<feature type="compositionally biased region" description="Basic and acidic residues" evidence="1">
    <location>
        <begin position="84"/>
        <end position="95"/>
    </location>
</feature>
<accession>A0A9W9HKC2</accession>
<comment type="caution">
    <text evidence="2">The sequence shown here is derived from an EMBL/GenBank/DDBJ whole genome shotgun (WGS) entry which is preliminary data.</text>
</comment>
<keyword evidence="3" id="KW-1185">Reference proteome</keyword>
<dbReference type="RefSeq" id="XP_056538836.1">
    <property type="nucleotide sequence ID" value="XM_056692879.1"/>
</dbReference>
<evidence type="ECO:0000313" key="3">
    <source>
        <dbReference type="Proteomes" id="UP001149163"/>
    </source>
</evidence>
<feature type="region of interest" description="Disordered" evidence="1">
    <location>
        <begin position="84"/>
        <end position="106"/>
    </location>
</feature>
<sequence>KRNLLVDTLSQKDLTAATTRTQSLLLETCLKEGVFPQLIAIAIALTLPPTDTDTDIVQREYQPRMSFDWSIILAQSKLKTLETSHRGCTRSDNKPRKTLRNRKSASGNRKLVDLASGPYEIIEVMLIDTTSQTLFVSTQSFLQTNYAALPTQSRSRASKKIHHHRLK</sequence>
<name>A0A9W9HKC2_9EURO</name>
<evidence type="ECO:0000313" key="2">
    <source>
        <dbReference type="EMBL" id="KAJ5151503.1"/>
    </source>
</evidence>
<gene>
    <name evidence="2" type="ORF">N7482_010755</name>
</gene>
<feature type="non-terminal residue" evidence="2">
    <location>
        <position position="167"/>
    </location>
</feature>
<proteinExistence type="predicted"/>
<dbReference type="GeneID" id="81432055"/>
<organism evidence="2 3">
    <name type="scientific">Penicillium canariense</name>
    <dbReference type="NCBI Taxonomy" id="189055"/>
    <lineage>
        <taxon>Eukaryota</taxon>
        <taxon>Fungi</taxon>
        <taxon>Dikarya</taxon>
        <taxon>Ascomycota</taxon>
        <taxon>Pezizomycotina</taxon>
        <taxon>Eurotiomycetes</taxon>
        <taxon>Eurotiomycetidae</taxon>
        <taxon>Eurotiales</taxon>
        <taxon>Aspergillaceae</taxon>
        <taxon>Penicillium</taxon>
    </lineage>
</organism>
<reference evidence="2" key="2">
    <citation type="journal article" date="2023" name="IMA Fungus">
        <title>Comparative genomic study of the Penicillium genus elucidates a diverse pangenome and 15 lateral gene transfer events.</title>
        <authorList>
            <person name="Petersen C."/>
            <person name="Sorensen T."/>
            <person name="Nielsen M.R."/>
            <person name="Sondergaard T.E."/>
            <person name="Sorensen J.L."/>
            <person name="Fitzpatrick D.A."/>
            <person name="Frisvad J.C."/>
            <person name="Nielsen K.L."/>
        </authorList>
    </citation>
    <scope>NUCLEOTIDE SEQUENCE</scope>
    <source>
        <strain evidence="2">IBT 26290</strain>
    </source>
</reference>
<dbReference type="EMBL" id="JAPQKN010000008">
    <property type="protein sequence ID" value="KAJ5151503.1"/>
    <property type="molecule type" value="Genomic_DNA"/>
</dbReference>
<protein>
    <submittedName>
        <fullName evidence="2">Uncharacterized protein</fullName>
    </submittedName>
</protein>
<evidence type="ECO:0000256" key="1">
    <source>
        <dbReference type="SAM" id="MobiDB-lite"/>
    </source>
</evidence>
<dbReference type="Proteomes" id="UP001149163">
    <property type="component" value="Unassembled WGS sequence"/>
</dbReference>
<reference evidence="2" key="1">
    <citation type="submission" date="2022-11" db="EMBL/GenBank/DDBJ databases">
        <authorList>
            <person name="Petersen C."/>
        </authorList>
    </citation>
    <scope>NUCLEOTIDE SEQUENCE</scope>
    <source>
        <strain evidence="2">IBT 26290</strain>
    </source>
</reference>
<dbReference type="AlphaFoldDB" id="A0A9W9HKC2"/>